<dbReference type="EMBL" id="JAAAXW010000111">
    <property type="protein sequence ID" value="KAF9543508.1"/>
    <property type="molecule type" value="Genomic_DNA"/>
</dbReference>
<evidence type="ECO:0000256" key="1">
    <source>
        <dbReference type="SAM" id="MobiDB-lite"/>
    </source>
</evidence>
<gene>
    <name evidence="2" type="ORF">EC957_000784</name>
</gene>
<organism evidence="2 3">
    <name type="scientific">Mortierella hygrophila</name>
    <dbReference type="NCBI Taxonomy" id="979708"/>
    <lineage>
        <taxon>Eukaryota</taxon>
        <taxon>Fungi</taxon>
        <taxon>Fungi incertae sedis</taxon>
        <taxon>Mucoromycota</taxon>
        <taxon>Mortierellomycotina</taxon>
        <taxon>Mortierellomycetes</taxon>
        <taxon>Mortierellales</taxon>
        <taxon>Mortierellaceae</taxon>
        <taxon>Mortierella</taxon>
    </lineage>
</organism>
<feature type="compositionally biased region" description="Polar residues" evidence="1">
    <location>
        <begin position="14"/>
        <end position="24"/>
    </location>
</feature>
<name>A0A9P6K285_9FUNG</name>
<evidence type="ECO:0000313" key="2">
    <source>
        <dbReference type="EMBL" id="KAF9543508.1"/>
    </source>
</evidence>
<reference evidence="2" key="1">
    <citation type="journal article" date="2020" name="Fungal Divers.">
        <title>Resolving the Mortierellaceae phylogeny through synthesis of multi-gene phylogenetics and phylogenomics.</title>
        <authorList>
            <person name="Vandepol N."/>
            <person name="Liber J."/>
            <person name="Desiro A."/>
            <person name="Na H."/>
            <person name="Kennedy M."/>
            <person name="Barry K."/>
            <person name="Grigoriev I.V."/>
            <person name="Miller A.N."/>
            <person name="O'Donnell K."/>
            <person name="Stajich J.E."/>
            <person name="Bonito G."/>
        </authorList>
    </citation>
    <scope>NUCLEOTIDE SEQUENCE</scope>
    <source>
        <strain evidence="2">NRRL 2591</strain>
    </source>
</reference>
<comment type="caution">
    <text evidence="2">The sequence shown here is derived from an EMBL/GenBank/DDBJ whole genome shotgun (WGS) entry which is preliminary data.</text>
</comment>
<dbReference type="AlphaFoldDB" id="A0A9P6K285"/>
<accession>A0A9P6K285</accession>
<keyword evidence="3" id="KW-1185">Reference proteome</keyword>
<dbReference type="Proteomes" id="UP000723463">
    <property type="component" value="Unassembled WGS sequence"/>
</dbReference>
<proteinExistence type="predicted"/>
<feature type="region of interest" description="Disordered" evidence="1">
    <location>
        <begin position="1"/>
        <end position="24"/>
    </location>
</feature>
<protein>
    <submittedName>
        <fullName evidence="2">Uncharacterized protein</fullName>
    </submittedName>
</protein>
<evidence type="ECO:0000313" key="3">
    <source>
        <dbReference type="Proteomes" id="UP000723463"/>
    </source>
</evidence>
<sequence>MFQYLRNQPKHSNGRSPVTSSQQKELIRRNAFRVVYSGYNLLDASFTKPDTTMGNLSPLTRGKTWILIEPNNRSRFDQHQKEKVGRLEILFRQLDDQGEFKVLDARRKTDLVITLFLSGLKNLMTFRGVSAADASTTPGLSMKEKDVAWDSGELVKAGESRVLYRRVFYQFTNGLVIHHLASEQVYLR</sequence>